<protein>
    <submittedName>
        <fullName evidence="4">Uncharacterized protein</fullName>
    </submittedName>
</protein>
<name>A0AAF3FQY9_9BILA</name>
<feature type="signal peptide" evidence="2">
    <location>
        <begin position="1"/>
        <end position="20"/>
    </location>
</feature>
<evidence type="ECO:0000256" key="1">
    <source>
        <dbReference type="SAM" id="MobiDB-lite"/>
    </source>
</evidence>
<dbReference type="AlphaFoldDB" id="A0AAF3FQY9"/>
<evidence type="ECO:0000313" key="3">
    <source>
        <dbReference type="Proteomes" id="UP000887575"/>
    </source>
</evidence>
<sequence>MKVFFLFLVLLVIFSTFTEAGHRTMRGGRKRGPNRRTQRSTSLPSSEEAAPIQSKHLASASAPVSSASHSAESKSAESPASE</sequence>
<proteinExistence type="predicted"/>
<dbReference type="WBParaSite" id="MBELARI_LOCUS9643">
    <property type="protein sequence ID" value="MBELARI_LOCUS9643"/>
    <property type="gene ID" value="MBELARI_LOCUS9643"/>
</dbReference>
<evidence type="ECO:0000313" key="4">
    <source>
        <dbReference type="WBParaSite" id="MBELARI_LOCUS9643"/>
    </source>
</evidence>
<dbReference type="Proteomes" id="UP000887575">
    <property type="component" value="Unassembled WGS sequence"/>
</dbReference>
<keyword evidence="2" id="KW-0732">Signal</keyword>
<accession>A0AAF3FQY9</accession>
<feature type="compositionally biased region" description="Low complexity" evidence="1">
    <location>
        <begin position="58"/>
        <end position="70"/>
    </location>
</feature>
<organism evidence="3 4">
    <name type="scientific">Mesorhabditis belari</name>
    <dbReference type="NCBI Taxonomy" id="2138241"/>
    <lineage>
        <taxon>Eukaryota</taxon>
        <taxon>Metazoa</taxon>
        <taxon>Ecdysozoa</taxon>
        <taxon>Nematoda</taxon>
        <taxon>Chromadorea</taxon>
        <taxon>Rhabditida</taxon>
        <taxon>Rhabditina</taxon>
        <taxon>Rhabditomorpha</taxon>
        <taxon>Rhabditoidea</taxon>
        <taxon>Rhabditidae</taxon>
        <taxon>Mesorhabditinae</taxon>
        <taxon>Mesorhabditis</taxon>
    </lineage>
</organism>
<feature type="region of interest" description="Disordered" evidence="1">
    <location>
        <begin position="22"/>
        <end position="82"/>
    </location>
</feature>
<keyword evidence="3" id="KW-1185">Reference proteome</keyword>
<evidence type="ECO:0000256" key="2">
    <source>
        <dbReference type="SAM" id="SignalP"/>
    </source>
</evidence>
<feature type="chain" id="PRO_5042052960" evidence="2">
    <location>
        <begin position="21"/>
        <end position="82"/>
    </location>
</feature>
<feature type="compositionally biased region" description="Basic residues" evidence="1">
    <location>
        <begin position="23"/>
        <end position="38"/>
    </location>
</feature>
<reference evidence="4" key="1">
    <citation type="submission" date="2024-02" db="UniProtKB">
        <authorList>
            <consortium name="WormBaseParasite"/>
        </authorList>
    </citation>
    <scope>IDENTIFICATION</scope>
</reference>